<dbReference type="Proteomes" id="UP000500938">
    <property type="component" value="Chromosome"/>
</dbReference>
<dbReference type="InterPro" id="IPR015943">
    <property type="entry name" value="WD40/YVTN_repeat-like_dom_sf"/>
</dbReference>
<dbReference type="SUPFAM" id="SSF63825">
    <property type="entry name" value="YWTD domain"/>
    <property type="match status" value="1"/>
</dbReference>
<dbReference type="AlphaFoldDB" id="A0A6M4IRU7"/>
<dbReference type="EMBL" id="CP053085">
    <property type="protein sequence ID" value="QJR35562.1"/>
    <property type="molecule type" value="Genomic_DNA"/>
</dbReference>
<reference evidence="1 2" key="1">
    <citation type="submission" date="2020-05" db="EMBL/GenBank/DDBJ databases">
        <title>Complete genome sequence of Gemmatimonas greenlandica TET16.</title>
        <authorList>
            <person name="Zeng Y."/>
        </authorList>
    </citation>
    <scope>NUCLEOTIDE SEQUENCE [LARGE SCALE GENOMIC DNA]</scope>
    <source>
        <strain evidence="1 2">TET16</strain>
    </source>
</reference>
<organism evidence="1 2">
    <name type="scientific">Gemmatimonas groenlandica</name>
    <dbReference type="NCBI Taxonomy" id="2732249"/>
    <lineage>
        <taxon>Bacteria</taxon>
        <taxon>Pseudomonadati</taxon>
        <taxon>Gemmatimonadota</taxon>
        <taxon>Gemmatimonadia</taxon>
        <taxon>Gemmatimonadales</taxon>
        <taxon>Gemmatimonadaceae</taxon>
        <taxon>Gemmatimonas</taxon>
    </lineage>
</organism>
<dbReference type="KEGG" id="ggr:HKW67_08600"/>
<dbReference type="Gene3D" id="2.130.10.10">
    <property type="entry name" value="YVTN repeat-like/Quinoprotein amine dehydrogenase"/>
    <property type="match status" value="1"/>
</dbReference>
<dbReference type="PANTHER" id="PTHR31270">
    <property type="entry name" value="GLUTAMINYL-PEPTIDE CYCLOTRANSFERASE"/>
    <property type="match status" value="1"/>
</dbReference>
<accession>A0A6M4IRU7</accession>
<protein>
    <submittedName>
        <fullName evidence="1">Glutaminyl-peptide cyclotransferase</fullName>
    </submittedName>
</protein>
<keyword evidence="1" id="KW-0808">Transferase</keyword>
<dbReference type="InterPro" id="IPR007788">
    <property type="entry name" value="QCT"/>
</dbReference>
<name>A0A6M4IRU7_9BACT</name>
<proteinExistence type="predicted"/>
<dbReference type="PANTHER" id="PTHR31270:SF1">
    <property type="entry name" value="GLUTAMINYL-PEPTIDE CYCLOTRANSFERASE"/>
    <property type="match status" value="1"/>
</dbReference>
<dbReference type="Pfam" id="PF05096">
    <property type="entry name" value="Glu_cyclase_2"/>
    <property type="match status" value="1"/>
</dbReference>
<evidence type="ECO:0000313" key="2">
    <source>
        <dbReference type="Proteomes" id="UP000500938"/>
    </source>
</evidence>
<keyword evidence="2" id="KW-1185">Reference proteome</keyword>
<evidence type="ECO:0000313" key="1">
    <source>
        <dbReference type="EMBL" id="QJR35562.1"/>
    </source>
</evidence>
<sequence>MITATGSNAELAAPAVPFSARTPMVRPVALHRWAHDADAYTQGLLVHNGRLYEGTGLEGRSEMRYVMLRTGEIVLRTPTPDAAFGEGIAVVRGRLYQLTWRRGRGAVYSLDSLRIIDSVRYDGEGWGLTADGTNLYLSDGTSRIRVIDPAGFAVTRVIDVTEAGMPVRFLNELEWVRGELWANVYKTNLIARINPASGVITGWLDVSELLSLQERTVASTRGGTANGIAYDAATNRVLLTGKLWPWLFEVAVPK</sequence>
<dbReference type="RefSeq" id="WP_171224994.1">
    <property type="nucleotide sequence ID" value="NZ_CP053085.1"/>
</dbReference>
<gene>
    <name evidence="1" type="ORF">HKW67_08600</name>
</gene>
<dbReference type="GO" id="GO:0016603">
    <property type="term" value="F:glutaminyl-peptide cyclotransferase activity"/>
    <property type="evidence" value="ECO:0007669"/>
    <property type="project" value="InterPro"/>
</dbReference>